<comment type="subcellular location">
    <subcellularLocation>
        <location evidence="1">Secreted</location>
    </subcellularLocation>
</comment>
<dbReference type="GO" id="GO:0016042">
    <property type="term" value="P:lipid catabolic process"/>
    <property type="evidence" value="ECO:0007669"/>
    <property type="project" value="TreeGrafter"/>
</dbReference>
<dbReference type="EMBL" id="GBHO01034143">
    <property type="protein sequence ID" value="JAG09461.1"/>
    <property type="molecule type" value="Transcribed_RNA"/>
</dbReference>
<dbReference type="SUPFAM" id="SSF53474">
    <property type="entry name" value="alpha/beta-Hydrolases"/>
    <property type="match status" value="1"/>
</dbReference>
<proteinExistence type="inferred from homology"/>
<evidence type="ECO:0000256" key="2">
    <source>
        <dbReference type="ARBA" id="ARBA00010701"/>
    </source>
</evidence>
<evidence type="ECO:0000256" key="1">
    <source>
        <dbReference type="ARBA" id="ARBA00004613"/>
    </source>
</evidence>
<comment type="similarity">
    <text evidence="2 4">Belongs to the AB hydrolase superfamily. Lipase family.</text>
</comment>
<evidence type="ECO:0000259" key="5">
    <source>
        <dbReference type="Pfam" id="PF00151"/>
    </source>
</evidence>
<dbReference type="Pfam" id="PF00151">
    <property type="entry name" value="Lipase"/>
    <property type="match status" value="1"/>
</dbReference>
<name>A0A0A9WPV8_LYGHE</name>
<dbReference type="PANTHER" id="PTHR11610">
    <property type="entry name" value="LIPASE"/>
    <property type="match status" value="1"/>
</dbReference>
<evidence type="ECO:0000256" key="3">
    <source>
        <dbReference type="ARBA" id="ARBA00022525"/>
    </source>
</evidence>
<reference evidence="6" key="1">
    <citation type="journal article" date="2014" name="PLoS ONE">
        <title>Transcriptome-Based Identification of ABC Transporters in the Western Tarnished Plant Bug Lygus hesperus.</title>
        <authorList>
            <person name="Hull J.J."/>
            <person name="Chaney K."/>
            <person name="Geib S.M."/>
            <person name="Fabrick J.A."/>
            <person name="Brent C.S."/>
            <person name="Walsh D."/>
            <person name="Lavine L.C."/>
        </authorList>
    </citation>
    <scope>NUCLEOTIDE SEQUENCE</scope>
</reference>
<dbReference type="GO" id="GO:0017171">
    <property type="term" value="F:serine hydrolase activity"/>
    <property type="evidence" value="ECO:0007669"/>
    <property type="project" value="TreeGrafter"/>
</dbReference>
<evidence type="ECO:0000256" key="4">
    <source>
        <dbReference type="RuleBase" id="RU004262"/>
    </source>
</evidence>
<reference evidence="6" key="2">
    <citation type="submission" date="2014-07" db="EMBL/GenBank/DDBJ databases">
        <authorList>
            <person name="Hull J."/>
        </authorList>
    </citation>
    <scope>NUCLEOTIDE SEQUENCE</scope>
</reference>
<dbReference type="InterPro" id="IPR000734">
    <property type="entry name" value="TAG_lipase"/>
</dbReference>
<feature type="domain" description="Lipase" evidence="5">
    <location>
        <begin position="17"/>
        <end position="268"/>
    </location>
</feature>
<protein>
    <submittedName>
        <fullName evidence="6">Phospholipase A1 member A</fullName>
    </submittedName>
</protein>
<dbReference type="GO" id="GO:0005615">
    <property type="term" value="C:extracellular space"/>
    <property type="evidence" value="ECO:0007669"/>
    <property type="project" value="TreeGrafter"/>
</dbReference>
<sequence length="281" mass="30037">KDSPIISNISDCRLFNGEYDPSKPTVLLIPGYLMAPNNASFVDTMVEAHLAVSDVSLVAIFWDVALEDYRVSSASTFDVAVVVAQFIDRMVNEESLDLGSLTLIGHSSGAQIGGTAGRLIKGSIANVIGLDPARPLFKAGGDNVIDRHSGDFVQIIHTGGTVLGILDPLGHVDFYVNGGLPPQPGCESVDYLLPISPFSSSCSHLLRVVDLYAESIGNPFAFPAVQCSSYEKYLSGGCDEHLTAFMGYKTSKSVRGTFHLQTRASSPYGLGTECDESMNHQ</sequence>
<feature type="non-terminal residue" evidence="6">
    <location>
        <position position="1"/>
    </location>
</feature>
<dbReference type="PANTHER" id="PTHR11610:SF173">
    <property type="entry name" value="LIPASE DOMAIN-CONTAINING PROTEIN-RELATED"/>
    <property type="match status" value="1"/>
</dbReference>
<dbReference type="GO" id="GO:0016298">
    <property type="term" value="F:lipase activity"/>
    <property type="evidence" value="ECO:0007669"/>
    <property type="project" value="InterPro"/>
</dbReference>
<evidence type="ECO:0000313" key="6">
    <source>
        <dbReference type="EMBL" id="JAG09461.1"/>
    </source>
</evidence>
<organism evidence="6">
    <name type="scientific">Lygus hesperus</name>
    <name type="common">Western plant bug</name>
    <dbReference type="NCBI Taxonomy" id="30085"/>
    <lineage>
        <taxon>Eukaryota</taxon>
        <taxon>Metazoa</taxon>
        <taxon>Ecdysozoa</taxon>
        <taxon>Arthropoda</taxon>
        <taxon>Hexapoda</taxon>
        <taxon>Insecta</taxon>
        <taxon>Pterygota</taxon>
        <taxon>Neoptera</taxon>
        <taxon>Paraneoptera</taxon>
        <taxon>Hemiptera</taxon>
        <taxon>Heteroptera</taxon>
        <taxon>Panheteroptera</taxon>
        <taxon>Cimicomorpha</taxon>
        <taxon>Miridae</taxon>
        <taxon>Mirini</taxon>
        <taxon>Lygus</taxon>
    </lineage>
</organism>
<dbReference type="InterPro" id="IPR029058">
    <property type="entry name" value="AB_hydrolase_fold"/>
</dbReference>
<accession>A0A0A9WPV8</accession>
<keyword evidence="3" id="KW-0964">Secreted</keyword>
<dbReference type="AlphaFoldDB" id="A0A0A9WPV8"/>
<dbReference type="Gene3D" id="3.40.50.1820">
    <property type="entry name" value="alpha/beta hydrolase"/>
    <property type="match status" value="1"/>
</dbReference>
<dbReference type="InterPro" id="IPR013818">
    <property type="entry name" value="Lipase"/>
</dbReference>
<gene>
    <name evidence="6" type="primary">Pla1a_0</name>
    <name evidence="6" type="ORF">CM83_103836</name>
</gene>